<dbReference type="AlphaFoldDB" id="A0A5N7MT71"/>
<dbReference type="EMBL" id="VOSK01000325">
    <property type="protein sequence ID" value="MPR30195.1"/>
    <property type="molecule type" value="Genomic_DNA"/>
</dbReference>
<evidence type="ECO:0000313" key="1">
    <source>
        <dbReference type="EMBL" id="MPR30195.1"/>
    </source>
</evidence>
<proteinExistence type="predicted"/>
<sequence length="78" mass="8894">MTTGRWLDVSATPRDGSPILLWIQDDEAPPDFPVTVGFWETDTIFEVGFWRVFSAGSPSTYFDQHVRGWRPLPRVPNA</sequence>
<protein>
    <recommendedName>
        <fullName evidence="3">DUF551 domain-containing protein</fullName>
    </recommendedName>
</protein>
<evidence type="ECO:0000313" key="2">
    <source>
        <dbReference type="Proteomes" id="UP000403266"/>
    </source>
</evidence>
<name>A0A5N7MT71_9HYPH</name>
<dbReference type="OrthoDB" id="7510885at2"/>
<dbReference type="RefSeq" id="WP_152717050.1">
    <property type="nucleotide sequence ID" value="NZ_VOSJ01000356.1"/>
</dbReference>
<organism evidence="1 2">
    <name type="scientific">Microvirga tunisiensis</name>
    <dbReference type="NCBI Taxonomy" id="2108360"/>
    <lineage>
        <taxon>Bacteria</taxon>
        <taxon>Pseudomonadati</taxon>
        <taxon>Pseudomonadota</taxon>
        <taxon>Alphaproteobacteria</taxon>
        <taxon>Hyphomicrobiales</taxon>
        <taxon>Methylobacteriaceae</taxon>
        <taxon>Microvirga</taxon>
    </lineage>
</organism>
<dbReference type="Proteomes" id="UP000403266">
    <property type="component" value="Unassembled WGS sequence"/>
</dbReference>
<evidence type="ECO:0008006" key="3">
    <source>
        <dbReference type="Google" id="ProtNLM"/>
    </source>
</evidence>
<gene>
    <name evidence="1" type="ORF">FS320_35425</name>
</gene>
<keyword evidence="2" id="KW-1185">Reference proteome</keyword>
<reference evidence="1 2" key="1">
    <citation type="journal article" date="2019" name="Syst. Appl. Microbiol.">
        <title>Microvirga tunisiensis sp. nov., a root nodule symbiotic bacterium isolated from Lupinus micranthus and L. luteus grown in Northern Tunisia.</title>
        <authorList>
            <person name="Msaddak A."/>
            <person name="Rejili M."/>
            <person name="Duran D."/>
            <person name="Mars M."/>
            <person name="Palacios J.M."/>
            <person name="Ruiz-Argueso T."/>
            <person name="Rey L."/>
            <person name="Imperial J."/>
        </authorList>
    </citation>
    <scope>NUCLEOTIDE SEQUENCE [LARGE SCALE GENOMIC DNA]</scope>
    <source>
        <strain evidence="1 2">Lmie10</strain>
    </source>
</reference>
<accession>A0A5N7MT71</accession>
<comment type="caution">
    <text evidence="1">The sequence shown here is derived from an EMBL/GenBank/DDBJ whole genome shotgun (WGS) entry which is preliminary data.</text>
</comment>